<keyword evidence="2" id="KW-1185">Reference proteome</keyword>
<evidence type="ECO:0000313" key="1">
    <source>
        <dbReference type="EMBL" id="PPK95102.1"/>
    </source>
</evidence>
<name>A0A2S6ILJ0_9FLAO</name>
<gene>
    <name evidence="1" type="ORF">LY01_01855</name>
</gene>
<dbReference type="Proteomes" id="UP000239002">
    <property type="component" value="Unassembled WGS sequence"/>
</dbReference>
<proteinExistence type="predicted"/>
<evidence type="ECO:0000313" key="2">
    <source>
        <dbReference type="Proteomes" id="UP000239002"/>
    </source>
</evidence>
<dbReference type="RefSeq" id="WP_104515530.1">
    <property type="nucleotide sequence ID" value="NZ_MQVW01000024.1"/>
</dbReference>
<reference evidence="1 2" key="1">
    <citation type="submission" date="2018-02" db="EMBL/GenBank/DDBJ databases">
        <title>Genomic Encyclopedia of Archaeal and Bacterial Type Strains, Phase II (KMG-II): from individual species to whole genera.</title>
        <authorList>
            <person name="Goeker M."/>
        </authorList>
    </citation>
    <scope>NUCLEOTIDE SEQUENCE [LARGE SCALE GENOMIC DNA]</scope>
    <source>
        <strain evidence="1 2">DSM 16809</strain>
    </source>
</reference>
<dbReference type="SUPFAM" id="SSF53756">
    <property type="entry name" value="UDP-Glycosyltransferase/glycogen phosphorylase"/>
    <property type="match status" value="1"/>
</dbReference>
<dbReference type="AlphaFoldDB" id="A0A2S6ILJ0"/>
<dbReference type="OrthoDB" id="8704783at2"/>
<dbReference type="EMBL" id="PTJE01000003">
    <property type="protein sequence ID" value="PPK95102.1"/>
    <property type="molecule type" value="Genomic_DNA"/>
</dbReference>
<sequence>MIEKVTSYTAIKDFILEIEDKYPVDKWVYNDIPFWPHIRVKLYYALIQSVNNQEHQKVNKTIHVNQICTSRLQQLKQLWISFFAFKNFIKSVNKRELLFMSLDMHKVIHNEIYFNRFFDSMIAVNDLEKNSFTFEIKKHLCPCYNQNAVETVAPYLDFYNKRYKITRFLYPLMNLESNNTQGVDQFRVFLNNNGLFEISNQLKNSNLEKWSTKIRVFSNFYTRYLIKAKTKKVIAVSYYGFDSMWSCMHAANKLGIPTVDFQHGPQTEVHMAYASWSKIPKNGFSIMPKEYWCWDKESAQEINKWAISVNTIAKVYGQPWLAFTQNENKKVDTSEKEPFVLYTLQTFPLFTLENTFTPDIIKLIENSKYKWILRLHPSNSQDSHLVESYLEENHVRKEKYTIQGPSDTPLPEVLRGSLLHITNYSGCTIEARELGVKTILIDTVGLEVFKSYIDNDLVVFANKEEIEFHDKLERLILETVKNENLSSRKIVNPLEF</sequence>
<protein>
    <recommendedName>
        <fullName evidence="3">Capsular polysaccharide biosynthesis protein</fullName>
    </recommendedName>
</protein>
<evidence type="ECO:0008006" key="3">
    <source>
        <dbReference type="Google" id="ProtNLM"/>
    </source>
</evidence>
<organism evidence="1 2">
    <name type="scientific">Nonlabens xylanidelens</name>
    <dbReference type="NCBI Taxonomy" id="191564"/>
    <lineage>
        <taxon>Bacteria</taxon>
        <taxon>Pseudomonadati</taxon>
        <taxon>Bacteroidota</taxon>
        <taxon>Flavobacteriia</taxon>
        <taxon>Flavobacteriales</taxon>
        <taxon>Flavobacteriaceae</taxon>
        <taxon>Nonlabens</taxon>
    </lineage>
</organism>
<accession>A0A2S6ILJ0</accession>
<comment type="caution">
    <text evidence="1">The sequence shown here is derived from an EMBL/GenBank/DDBJ whole genome shotgun (WGS) entry which is preliminary data.</text>
</comment>